<name>A0ABU1HY37_9MICO</name>
<proteinExistence type="predicted"/>
<gene>
    <name evidence="1" type="ORF">QE367_000759</name>
</gene>
<sequence length="41" mass="4100">MSTASTPQPQTLQPVPDEKNLLITANDDAGSCCGGGCCSTS</sequence>
<evidence type="ECO:0000313" key="1">
    <source>
        <dbReference type="EMBL" id="MDR6166555.1"/>
    </source>
</evidence>
<reference evidence="1 2" key="1">
    <citation type="submission" date="2023-08" db="EMBL/GenBank/DDBJ databases">
        <title>Functional and genomic diversity of the sorghum phyllosphere microbiome.</title>
        <authorList>
            <person name="Shade A."/>
        </authorList>
    </citation>
    <scope>NUCLEOTIDE SEQUENCE [LARGE SCALE GENOMIC DNA]</scope>
    <source>
        <strain evidence="1 2">SORGH_AS_0919</strain>
    </source>
</reference>
<keyword evidence="2" id="KW-1185">Reference proteome</keyword>
<comment type="caution">
    <text evidence="1">The sequence shown here is derived from an EMBL/GenBank/DDBJ whole genome shotgun (WGS) entry which is preliminary data.</text>
</comment>
<organism evidence="1 2">
    <name type="scientific">Microbacterium paludicola</name>
    <dbReference type="NCBI Taxonomy" id="300019"/>
    <lineage>
        <taxon>Bacteria</taxon>
        <taxon>Bacillati</taxon>
        <taxon>Actinomycetota</taxon>
        <taxon>Actinomycetes</taxon>
        <taxon>Micrococcales</taxon>
        <taxon>Microbacteriaceae</taxon>
        <taxon>Microbacterium</taxon>
    </lineage>
</organism>
<dbReference type="Proteomes" id="UP001260188">
    <property type="component" value="Unassembled WGS sequence"/>
</dbReference>
<evidence type="ECO:0000313" key="2">
    <source>
        <dbReference type="Proteomes" id="UP001260188"/>
    </source>
</evidence>
<evidence type="ECO:0008006" key="3">
    <source>
        <dbReference type="Google" id="ProtNLM"/>
    </source>
</evidence>
<accession>A0ABU1HY37</accession>
<dbReference type="EMBL" id="JAVIZA010000001">
    <property type="protein sequence ID" value="MDR6166555.1"/>
    <property type="molecule type" value="Genomic_DNA"/>
</dbReference>
<dbReference type="RefSeq" id="WP_256977771.1">
    <property type="nucleotide sequence ID" value="NZ_CP018134.1"/>
</dbReference>
<protein>
    <recommendedName>
        <fullName evidence="3">FxLD family lantipeptide</fullName>
    </recommendedName>
</protein>